<evidence type="ECO:0000256" key="4">
    <source>
        <dbReference type="SAM" id="Coils"/>
    </source>
</evidence>
<keyword evidence="4" id="KW-0175">Coiled coil</keyword>
<dbReference type="GO" id="GO:0006302">
    <property type="term" value="P:double-strand break repair"/>
    <property type="evidence" value="ECO:0007669"/>
    <property type="project" value="InterPro"/>
</dbReference>
<feature type="coiled-coil region" evidence="4">
    <location>
        <begin position="541"/>
        <end position="575"/>
    </location>
</feature>
<dbReference type="AlphaFoldDB" id="A0A9E2BEY1"/>
<sequence length="762" mass="87567">MIPQRLEVEGFLAYRNRVLLDFSALQYAVIVGENGAGKSSLLDAILYALYGKARDAEKMDDLINDKSEIASVTYEFKVGDDVYKVVRERERNGDSRIYFYKYDPNFRMFKPTGHRGVRSNEEAVIKVVGLNYEAFTSSALLIQGKSDKFLSARPSERKNVLSEILGLNIYENIRAKATEHLKQIKNELSPINNELSGLQDIDDEFIKKMQVSLEGKNNDLKDTRESLEQIKQNLKHLEDKERVESELKENTLKLESCNLILNSREEIIRDYNLYQDSVKIYPHLLIVNNLKEDVKKLEANLAGEIISQELFVKNIVPCQQKLVALEADFQKQDVELKIMRDNYSQIDGTIKKLNQDELKLKQRLSSLKGKDICPLCGTELTTESKGHLQSELSEINLDLSRLSMERDGLVKKLTIKENNFKTVFAEFNEVKKEYTSYELKIQALEKSIKNIKSDIEEKNTSINKEQEFLVVEKSKGNRAIDLTLAEIESKIRQKEITNLYQEVLVAEKQKQDLQVRIEKLTVFHQELIQLVILLDNHSFEAKVLKSWLTDKQNQLNNLEKEKEILVRKLAVSEESLKNKMKLTARKKELDQKENIYSFISKAFSSENIQTMVVKKALYDIEHHSSDLLKKLSNDRLSLDFKATGSLDKLDISVKDSYSQKIRKYELLSGGEKFRTDVSIALGIGRYVSSISNRVIECIFIDEGFGSLDRVGRESLIEVVRSLKNEIKMILIITHLEDIAEAFPVKIKVKKEINNEVSVSLVV</sequence>
<dbReference type="Gene3D" id="3.40.50.300">
    <property type="entry name" value="P-loop containing nucleotide triphosphate hydrolases"/>
    <property type="match status" value="2"/>
</dbReference>
<comment type="subunit">
    <text evidence="2">Heterodimer of SbcC and SbcD.</text>
</comment>
<evidence type="ECO:0000256" key="3">
    <source>
        <dbReference type="ARBA" id="ARBA00013368"/>
    </source>
</evidence>
<evidence type="ECO:0000256" key="1">
    <source>
        <dbReference type="ARBA" id="ARBA00006930"/>
    </source>
</evidence>
<evidence type="ECO:0000313" key="7">
    <source>
        <dbReference type="Proteomes" id="UP000811545"/>
    </source>
</evidence>
<dbReference type="Pfam" id="PF13476">
    <property type="entry name" value="AAA_23"/>
    <property type="match status" value="1"/>
</dbReference>
<evidence type="ECO:0000256" key="2">
    <source>
        <dbReference type="ARBA" id="ARBA00011322"/>
    </source>
</evidence>
<accession>A0A9E2BEY1</accession>
<comment type="caution">
    <text evidence="6">The sequence shown here is derived from an EMBL/GenBank/DDBJ whole genome shotgun (WGS) entry which is preliminary data.</text>
</comment>
<protein>
    <recommendedName>
        <fullName evidence="3">Nuclease SbcCD subunit C</fullName>
    </recommendedName>
</protein>
<feature type="coiled-coil region" evidence="4">
    <location>
        <begin position="213"/>
        <end position="247"/>
    </location>
</feature>
<dbReference type="Proteomes" id="UP000811545">
    <property type="component" value="Unassembled WGS sequence"/>
</dbReference>
<dbReference type="SUPFAM" id="SSF52540">
    <property type="entry name" value="P-loop containing nucleoside triphosphate hydrolases"/>
    <property type="match status" value="1"/>
</dbReference>
<comment type="similarity">
    <text evidence="1">Belongs to the SMC family. SbcC subfamily.</text>
</comment>
<dbReference type="PANTHER" id="PTHR32114">
    <property type="entry name" value="ABC TRANSPORTER ABCH.3"/>
    <property type="match status" value="1"/>
</dbReference>
<dbReference type="SUPFAM" id="SSF75712">
    <property type="entry name" value="Rad50 coiled-coil Zn hook"/>
    <property type="match status" value="1"/>
</dbReference>
<gene>
    <name evidence="6" type="primary">sbcC</name>
    <name evidence="6" type="ORF">DDT42_00200</name>
</gene>
<name>A0A9E2BEY1_PSYF1</name>
<evidence type="ECO:0000259" key="5">
    <source>
        <dbReference type="Pfam" id="PF13476"/>
    </source>
</evidence>
<proteinExistence type="inferred from homology"/>
<feature type="domain" description="Rad50/SbcC-type AAA" evidence="5">
    <location>
        <begin position="5"/>
        <end position="240"/>
    </location>
</feature>
<dbReference type="InterPro" id="IPR027417">
    <property type="entry name" value="P-loop_NTPase"/>
</dbReference>
<dbReference type="GO" id="GO:0016887">
    <property type="term" value="F:ATP hydrolysis activity"/>
    <property type="evidence" value="ECO:0007669"/>
    <property type="project" value="InterPro"/>
</dbReference>
<evidence type="ECO:0000313" key="6">
    <source>
        <dbReference type="EMBL" id="MBT9144361.1"/>
    </source>
</evidence>
<dbReference type="InterPro" id="IPR038729">
    <property type="entry name" value="Rad50/SbcC_AAA"/>
</dbReference>
<reference evidence="6 7" key="1">
    <citation type="journal article" date="2021" name="bioRxiv">
        <title>Unique metabolic strategies in Hadean analogues reveal hints for primordial physiology.</title>
        <authorList>
            <person name="Nobu M.K."/>
            <person name="Nakai R."/>
            <person name="Tamazawa S."/>
            <person name="Mori H."/>
            <person name="Toyoda A."/>
            <person name="Ijiri A."/>
            <person name="Suzuki S."/>
            <person name="Kurokawa K."/>
            <person name="Kamagata Y."/>
            <person name="Tamaki H."/>
        </authorList>
    </citation>
    <scope>NUCLEOTIDE SEQUENCE [LARGE SCALE GENOMIC DNA]</scope>
    <source>
        <strain evidence="6">BS525</strain>
    </source>
</reference>
<dbReference type="EMBL" id="QLTW01000005">
    <property type="protein sequence ID" value="MBT9144361.1"/>
    <property type="molecule type" value="Genomic_DNA"/>
</dbReference>
<organism evidence="6 7">
    <name type="scientific">Psychracetigena formicireducens</name>
    <dbReference type="NCBI Taxonomy" id="2986056"/>
    <lineage>
        <taxon>Bacteria</taxon>
        <taxon>Bacillati</taxon>
        <taxon>Candidatus Lithacetigenota</taxon>
        <taxon>Candidatus Psychracetigena</taxon>
    </lineage>
</organism>
<feature type="coiled-coil region" evidence="4">
    <location>
        <begin position="427"/>
        <end position="461"/>
    </location>
</feature>
<dbReference type="PANTHER" id="PTHR32114:SF2">
    <property type="entry name" value="ABC TRANSPORTER ABCH.3"/>
    <property type="match status" value="1"/>
</dbReference>